<evidence type="ECO:0000313" key="5">
    <source>
        <dbReference type="Proteomes" id="UP001454036"/>
    </source>
</evidence>
<evidence type="ECO:0000313" key="4">
    <source>
        <dbReference type="EMBL" id="GAA0149426.1"/>
    </source>
</evidence>
<feature type="domain" description="CRIB" evidence="3">
    <location>
        <begin position="64"/>
        <end position="77"/>
    </location>
</feature>
<reference evidence="4 5" key="1">
    <citation type="submission" date="2024-01" db="EMBL/GenBank/DDBJ databases">
        <title>The complete chloroplast genome sequence of Lithospermum erythrorhizon: insights into the phylogenetic relationship among Boraginaceae species and the maternal lineages of purple gromwells.</title>
        <authorList>
            <person name="Okada T."/>
            <person name="Watanabe K."/>
        </authorList>
    </citation>
    <scope>NUCLEOTIDE SEQUENCE [LARGE SCALE GENOMIC DNA]</scope>
</reference>
<feature type="region of interest" description="Disordered" evidence="1">
    <location>
        <begin position="82"/>
        <end position="220"/>
    </location>
</feature>
<feature type="chain" id="PRO_5043741363" description="CRIB domain-containing protein" evidence="2">
    <location>
        <begin position="23"/>
        <end position="220"/>
    </location>
</feature>
<dbReference type="PANTHER" id="PTHR46325">
    <property type="entry name" value="CRIB DOMAIN-CONTAINING PROTEIN RIC8"/>
    <property type="match status" value="1"/>
</dbReference>
<dbReference type="EMBL" id="BAABME010001403">
    <property type="protein sequence ID" value="GAA0149426.1"/>
    <property type="molecule type" value="Genomic_DNA"/>
</dbReference>
<dbReference type="PROSITE" id="PS50108">
    <property type="entry name" value="CRIB"/>
    <property type="match status" value="1"/>
</dbReference>
<gene>
    <name evidence="4" type="ORF">LIER_08601</name>
</gene>
<evidence type="ECO:0000259" key="3">
    <source>
        <dbReference type="PROSITE" id="PS50108"/>
    </source>
</evidence>
<evidence type="ECO:0000256" key="1">
    <source>
        <dbReference type="SAM" id="MobiDB-lite"/>
    </source>
</evidence>
<protein>
    <recommendedName>
        <fullName evidence="3">CRIB domain-containing protein</fullName>
    </recommendedName>
</protein>
<feature type="compositionally biased region" description="Basic residues" evidence="1">
    <location>
        <begin position="133"/>
        <end position="152"/>
    </location>
</feature>
<dbReference type="Gene3D" id="3.90.810.10">
    <property type="entry name" value="CRIB domain"/>
    <property type="match status" value="1"/>
</dbReference>
<sequence length="220" mass="24099">MVSSRMTLILIFVVDDSMTSNTACVMQKTKSNSVKMGSRVKGLLKGLRCISQIFDEEKEAEMKIGIPTDVKHVAHIGWDGPSADSPSWMKSFESSGEGNQEVQKASNSSGIDQPDVPKSTRRISSKKNSSSPKKGKSRQSRHHLKDSKKVSKNTKLDQDGNVIESDSTAGELPKKSRRKKSKDSSSSRSSKSRGSGSDSDFPDQECSYNHIAPNMTTLKE</sequence>
<dbReference type="Pfam" id="PF00786">
    <property type="entry name" value="PBD"/>
    <property type="match status" value="1"/>
</dbReference>
<dbReference type="AlphaFoldDB" id="A0AAV3PEN4"/>
<proteinExistence type="predicted"/>
<comment type="caution">
    <text evidence="4">The sequence shown here is derived from an EMBL/GenBank/DDBJ whole genome shotgun (WGS) entry which is preliminary data.</text>
</comment>
<feature type="compositionally biased region" description="Low complexity" evidence="1">
    <location>
        <begin position="184"/>
        <end position="199"/>
    </location>
</feature>
<accession>A0AAV3PEN4</accession>
<organism evidence="4 5">
    <name type="scientific">Lithospermum erythrorhizon</name>
    <name type="common">Purple gromwell</name>
    <name type="synonym">Lithospermum officinale var. erythrorhizon</name>
    <dbReference type="NCBI Taxonomy" id="34254"/>
    <lineage>
        <taxon>Eukaryota</taxon>
        <taxon>Viridiplantae</taxon>
        <taxon>Streptophyta</taxon>
        <taxon>Embryophyta</taxon>
        <taxon>Tracheophyta</taxon>
        <taxon>Spermatophyta</taxon>
        <taxon>Magnoliopsida</taxon>
        <taxon>eudicotyledons</taxon>
        <taxon>Gunneridae</taxon>
        <taxon>Pentapetalae</taxon>
        <taxon>asterids</taxon>
        <taxon>lamiids</taxon>
        <taxon>Boraginales</taxon>
        <taxon>Boraginaceae</taxon>
        <taxon>Boraginoideae</taxon>
        <taxon>Lithospermeae</taxon>
        <taxon>Lithospermum</taxon>
    </lineage>
</organism>
<dbReference type="InterPro" id="IPR000095">
    <property type="entry name" value="CRIB_dom"/>
</dbReference>
<evidence type="ECO:0000256" key="2">
    <source>
        <dbReference type="SAM" id="SignalP"/>
    </source>
</evidence>
<feature type="compositionally biased region" description="Polar residues" evidence="1">
    <location>
        <begin position="92"/>
        <end position="111"/>
    </location>
</feature>
<dbReference type="PANTHER" id="PTHR46325:SF20">
    <property type="entry name" value="CRIB DOMAIN-CONTAINING PROTEIN RIC10"/>
    <property type="match status" value="1"/>
</dbReference>
<dbReference type="InterPro" id="IPR036936">
    <property type="entry name" value="CRIB_dom_sf"/>
</dbReference>
<keyword evidence="5" id="KW-1185">Reference proteome</keyword>
<feature type="signal peptide" evidence="2">
    <location>
        <begin position="1"/>
        <end position="22"/>
    </location>
</feature>
<dbReference type="CDD" id="cd00132">
    <property type="entry name" value="CRIB"/>
    <property type="match status" value="1"/>
</dbReference>
<keyword evidence="2" id="KW-0732">Signal</keyword>
<dbReference type="SMART" id="SM00285">
    <property type="entry name" value="PBD"/>
    <property type="match status" value="1"/>
</dbReference>
<name>A0AAV3PEN4_LITER</name>
<dbReference type="Proteomes" id="UP001454036">
    <property type="component" value="Unassembled WGS sequence"/>
</dbReference>